<comment type="catalytic activity">
    <reaction evidence="8 10">
        <text>a 2'-deoxyribonucleoside 5'-diphosphate + [thioredoxin]-disulfide + H2O = a ribonucleoside 5'-diphosphate + [thioredoxin]-dithiol</text>
        <dbReference type="Rhea" id="RHEA:23252"/>
        <dbReference type="Rhea" id="RHEA-COMP:10698"/>
        <dbReference type="Rhea" id="RHEA-COMP:10700"/>
        <dbReference type="ChEBI" id="CHEBI:15377"/>
        <dbReference type="ChEBI" id="CHEBI:29950"/>
        <dbReference type="ChEBI" id="CHEBI:50058"/>
        <dbReference type="ChEBI" id="CHEBI:57930"/>
        <dbReference type="ChEBI" id="CHEBI:73316"/>
        <dbReference type="EC" id="1.17.4.1"/>
    </reaction>
</comment>
<evidence type="ECO:0000256" key="9">
    <source>
        <dbReference type="PROSITE-ProRule" id="PRU00492"/>
    </source>
</evidence>
<dbReference type="Proteomes" id="UP000552864">
    <property type="component" value="Unassembled WGS sequence"/>
</dbReference>
<name>A0A847SPZ0_9BACT</name>
<evidence type="ECO:0000256" key="6">
    <source>
        <dbReference type="ARBA" id="ARBA00023002"/>
    </source>
</evidence>
<dbReference type="Gene3D" id="3.20.70.20">
    <property type="match status" value="1"/>
</dbReference>
<dbReference type="GO" id="GO:0005971">
    <property type="term" value="C:ribonucleoside-diphosphate reductase complex"/>
    <property type="evidence" value="ECO:0007669"/>
    <property type="project" value="TreeGrafter"/>
</dbReference>
<dbReference type="GO" id="GO:0005524">
    <property type="term" value="F:ATP binding"/>
    <property type="evidence" value="ECO:0007669"/>
    <property type="project" value="UniProtKB-UniRule"/>
</dbReference>
<dbReference type="PANTHER" id="PTHR11573">
    <property type="entry name" value="RIBONUCLEOSIDE-DIPHOSPHATE REDUCTASE LARGE CHAIN"/>
    <property type="match status" value="1"/>
</dbReference>
<keyword evidence="3" id="KW-0021">Allosteric enzyme</keyword>
<organism evidence="12 13">
    <name type="scientific">Chitinophaga eiseniae</name>
    <dbReference type="NCBI Taxonomy" id="634771"/>
    <lineage>
        <taxon>Bacteria</taxon>
        <taxon>Pseudomonadati</taxon>
        <taxon>Bacteroidota</taxon>
        <taxon>Chitinophagia</taxon>
        <taxon>Chitinophagales</taxon>
        <taxon>Chitinophagaceae</taxon>
        <taxon>Chitinophaga</taxon>
    </lineage>
</organism>
<sequence>MFVIKRDGRKEAVKFDKITARIEKLCYGFNTEYVDAIDVAKKVIQGLYDGVTTSELDNLAAETAASLTTKHPDYALLASRIAVSNLHKNTIKSFSKTMKKLYDYIDPKTGKSAALLSDDVWDIIRKNADILDSSIIYDRDFAYDYFGFKTLERSYLLKTDGKVQERPQHMLMRVAVGIHKDDIDAAIKTYNLMSERWFTHATPTLFNAGTPKPQMSSCFLLTMQDDSIEGIYDTLKQTAKISQSAGGIGLSIHNIRATGSYISGTNGTSNGIIPMLRVFNDTARYVDQGGGKRKGAFAIYLEPWHADIFEFLDLRKNHGKEEMRARDLFYALWMPDLFMKRVESNGDWALFCPHEAPGLHDCWGEAFETLYEQYEKEGRARKTVKAQDLWFAILDAQIETGNPYLLYKDAANRKSNQQNLGTIKSSNLCTEIIEYTSSDEVAVCNLASLALPRFVIDGKFDHEKLYEVTYQATLNLNKIIDHNYYPVEEARRSNMRHRPVGLGVQGLADAFILMRYPFESDEAKKLNSEIFETIYFASLSASNELAKKDGAYETFPGSPASKGILQFDMWGVTPSSRWNWAALKKTIIKDGIRNSLLLAPMPTASTSQILGNNECFEPYTSNIYTRRVLSGEFVVVNKHLLKDLVELGLWDNDMKTKIISHNGSIQNIAEIPANIKELYKTVWEIKQRNLIDMAADRGAFICQSQSLNLFVDTPTTGKLTSMHFYAWKKGLKTGMYYLRTQAAAQAVQFTVEKQGGQQIQPVVAAGSGGNQEEEIIVGAVCTMEEGCVTCSA</sequence>
<dbReference type="GO" id="GO:0004748">
    <property type="term" value="F:ribonucleoside-diphosphate reductase activity, thioredoxin disulfide as acceptor"/>
    <property type="evidence" value="ECO:0007669"/>
    <property type="project" value="UniProtKB-EC"/>
</dbReference>
<dbReference type="EMBL" id="JABAHZ010000003">
    <property type="protein sequence ID" value="NLR79968.1"/>
    <property type="molecule type" value="Genomic_DNA"/>
</dbReference>
<dbReference type="Pfam" id="PF00317">
    <property type="entry name" value="Ribonuc_red_lgN"/>
    <property type="match status" value="1"/>
</dbReference>
<dbReference type="CDD" id="cd01679">
    <property type="entry name" value="RNR_I"/>
    <property type="match status" value="1"/>
</dbReference>
<dbReference type="SUPFAM" id="SSF48168">
    <property type="entry name" value="R1 subunit of ribonucleotide reductase, N-terminal domain"/>
    <property type="match status" value="1"/>
</dbReference>
<dbReference type="InterPro" id="IPR000788">
    <property type="entry name" value="RNR_lg_C"/>
</dbReference>
<dbReference type="GO" id="GO:0009263">
    <property type="term" value="P:deoxyribonucleotide biosynthetic process"/>
    <property type="evidence" value="ECO:0007669"/>
    <property type="project" value="UniProtKB-KW"/>
</dbReference>
<dbReference type="Pfam" id="PF02867">
    <property type="entry name" value="Ribonuc_red_lgC"/>
    <property type="match status" value="1"/>
</dbReference>
<evidence type="ECO:0000256" key="8">
    <source>
        <dbReference type="ARBA" id="ARBA00047754"/>
    </source>
</evidence>
<dbReference type="InterPro" id="IPR008926">
    <property type="entry name" value="RNR_R1-su_N"/>
</dbReference>
<comment type="caution">
    <text evidence="12">The sequence shown here is derived from an EMBL/GenBank/DDBJ whole genome shotgun (WGS) entry which is preliminary data.</text>
</comment>
<dbReference type="InterPro" id="IPR039718">
    <property type="entry name" value="Rrm1"/>
</dbReference>
<keyword evidence="7 10" id="KW-0215">Deoxyribonucleotide synthesis</keyword>
<dbReference type="InterPro" id="IPR013509">
    <property type="entry name" value="RNR_lsu_N"/>
</dbReference>
<evidence type="ECO:0000256" key="1">
    <source>
        <dbReference type="ARBA" id="ARBA00010406"/>
    </source>
</evidence>
<dbReference type="NCBIfam" id="TIGR02506">
    <property type="entry name" value="NrdE_NrdA"/>
    <property type="match status" value="1"/>
</dbReference>
<gene>
    <name evidence="12" type="ORF">HGH91_15120</name>
</gene>
<keyword evidence="5 9" id="KW-0067">ATP-binding</keyword>
<reference evidence="12 13" key="1">
    <citation type="submission" date="2020-04" db="EMBL/GenBank/DDBJ databases">
        <authorList>
            <person name="Yin C."/>
        </authorList>
    </citation>
    <scope>NUCLEOTIDE SEQUENCE [LARGE SCALE GENOMIC DNA]</scope>
    <source>
        <strain evidence="12 13">Ak56</strain>
    </source>
</reference>
<keyword evidence="6 10" id="KW-0560">Oxidoreductase</keyword>
<evidence type="ECO:0000256" key="7">
    <source>
        <dbReference type="ARBA" id="ARBA00023116"/>
    </source>
</evidence>
<dbReference type="SUPFAM" id="SSF51998">
    <property type="entry name" value="PFL-like glycyl radical enzymes"/>
    <property type="match status" value="1"/>
</dbReference>
<dbReference type="PANTHER" id="PTHR11573:SF6">
    <property type="entry name" value="RIBONUCLEOSIDE-DIPHOSPHATE REDUCTASE LARGE SUBUNIT"/>
    <property type="match status" value="1"/>
</dbReference>
<evidence type="ECO:0000313" key="12">
    <source>
        <dbReference type="EMBL" id="NLR79968.1"/>
    </source>
</evidence>
<keyword evidence="4 9" id="KW-0547">Nucleotide-binding</keyword>
<evidence type="ECO:0000256" key="4">
    <source>
        <dbReference type="ARBA" id="ARBA00022741"/>
    </source>
</evidence>
<dbReference type="UniPathway" id="UPA00326"/>
<evidence type="ECO:0000313" key="13">
    <source>
        <dbReference type="Proteomes" id="UP000552864"/>
    </source>
</evidence>
<dbReference type="InterPro" id="IPR005144">
    <property type="entry name" value="ATP-cone_dom"/>
</dbReference>
<evidence type="ECO:0000256" key="5">
    <source>
        <dbReference type="ARBA" id="ARBA00022840"/>
    </source>
</evidence>
<dbReference type="FunFam" id="3.20.70.20:FF:000010">
    <property type="entry name" value="Ribonucleoside-diphosphate reductase"/>
    <property type="match status" value="1"/>
</dbReference>
<evidence type="ECO:0000256" key="2">
    <source>
        <dbReference type="ARBA" id="ARBA00012274"/>
    </source>
</evidence>
<comment type="similarity">
    <text evidence="1 10">Belongs to the ribonucleoside diphosphate reductase large chain family.</text>
</comment>
<dbReference type="InterPro" id="IPR013346">
    <property type="entry name" value="NrdE_NrdA_C"/>
</dbReference>
<accession>A0A847SPZ0</accession>
<evidence type="ECO:0000256" key="10">
    <source>
        <dbReference type="RuleBase" id="RU003410"/>
    </source>
</evidence>
<keyword evidence="13" id="KW-1185">Reference proteome</keyword>
<dbReference type="PRINTS" id="PR01183">
    <property type="entry name" value="RIBORDTASEM1"/>
</dbReference>
<evidence type="ECO:0000256" key="3">
    <source>
        <dbReference type="ARBA" id="ARBA00022533"/>
    </source>
</evidence>
<dbReference type="PROSITE" id="PS51161">
    <property type="entry name" value="ATP_CONE"/>
    <property type="match status" value="1"/>
</dbReference>
<protein>
    <recommendedName>
        <fullName evidence="2 10">Ribonucleoside-diphosphate reductase</fullName>
        <ecNumber evidence="2 10">1.17.4.1</ecNumber>
    </recommendedName>
</protein>
<dbReference type="EC" id="1.17.4.1" evidence="2 10"/>
<dbReference type="Pfam" id="PF03477">
    <property type="entry name" value="ATP-cone"/>
    <property type="match status" value="1"/>
</dbReference>
<dbReference type="PROSITE" id="PS00089">
    <property type="entry name" value="RIBORED_LARGE"/>
    <property type="match status" value="1"/>
</dbReference>
<feature type="domain" description="ATP-cone" evidence="11">
    <location>
        <begin position="1"/>
        <end position="92"/>
    </location>
</feature>
<proteinExistence type="inferred from homology"/>
<dbReference type="RefSeq" id="WP_168739497.1">
    <property type="nucleotide sequence ID" value="NZ_JABAHZ010000003.1"/>
</dbReference>
<comment type="function">
    <text evidence="10">Provides the precursors necessary for DNA synthesis. Catalyzes the biosynthesis of deoxyribonucleotides from the corresponding ribonucleotides.</text>
</comment>
<dbReference type="AlphaFoldDB" id="A0A847SPZ0"/>
<evidence type="ECO:0000259" key="11">
    <source>
        <dbReference type="PROSITE" id="PS51161"/>
    </source>
</evidence>